<dbReference type="RefSeq" id="WP_168036939.1">
    <property type="nucleotide sequence ID" value="NZ_JAATJH010000002.1"/>
</dbReference>
<accession>A0ABX0XAA7</accession>
<name>A0ABX0XAA7_9BACT</name>
<evidence type="ECO:0000256" key="1">
    <source>
        <dbReference type="SAM" id="SignalP"/>
    </source>
</evidence>
<evidence type="ECO:0000259" key="2">
    <source>
        <dbReference type="Pfam" id="PF14292"/>
    </source>
</evidence>
<feature type="chain" id="PRO_5046167927" description="SusE outer membrane protein domain-containing protein" evidence="1">
    <location>
        <begin position="22"/>
        <end position="355"/>
    </location>
</feature>
<organism evidence="3 4">
    <name type="scientific">Neolewinella antarctica</name>
    <dbReference type="NCBI Taxonomy" id="442734"/>
    <lineage>
        <taxon>Bacteria</taxon>
        <taxon>Pseudomonadati</taxon>
        <taxon>Bacteroidota</taxon>
        <taxon>Saprospiria</taxon>
        <taxon>Saprospirales</taxon>
        <taxon>Lewinellaceae</taxon>
        <taxon>Neolewinella</taxon>
    </lineage>
</organism>
<feature type="signal peptide" evidence="1">
    <location>
        <begin position="1"/>
        <end position="21"/>
    </location>
</feature>
<dbReference type="EMBL" id="JAATJH010000002">
    <property type="protein sequence ID" value="NJC26183.1"/>
    <property type="molecule type" value="Genomic_DNA"/>
</dbReference>
<evidence type="ECO:0000313" key="3">
    <source>
        <dbReference type="EMBL" id="NJC26183.1"/>
    </source>
</evidence>
<dbReference type="InterPro" id="IPR025970">
    <property type="entry name" value="SusE"/>
</dbReference>
<dbReference type="Gene3D" id="2.60.40.3620">
    <property type="match status" value="2"/>
</dbReference>
<dbReference type="CDD" id="cd12967">
    <property type="entry name" value="CBM_SusE-F_like_u1"/>
    <property type="match status" value="1"/>
</dbReference>
<reference evidence="3 4" key="1">
    <citation type="submission" date="2020-03" db="EMBL/GenBank/DDBJ databases">
        <title>Genomic Encyclopedia of Type Strains, Phase IV (KMG-IV): sequencing the most valuable type-strain genomes for metagenomic binning, comparative biology and taxonomic classification.</title>
        <authorList>
            <person name="Goeker M."/>
        </authorList>
    </citation>
    <scope>NUCLEOTIDE SEQUENCE [LARGE SCALE GENOMIC DNA]</scope>
    <source>
        <strain evidence="3 4">DSM 105096</strain>
    </source>
</reference>
<protein>
    <recommendedName>
        <fullName evidence="2">SusE outer membrane protein domain-containing protein</fullName>
    </recommendedName>
</protein>
<dbReference type="Pfam" id="PF14292">
    <property type="entry name" value="SusE"/>
    <property type="match status" value="1"/>
</dbReference>
<feature type="domain" description="SusE outer membrane protein" evidence="2">
    <location>
        <begin position="34"/>
        <end position="130"/>
    </location>
</feature>
<evidence type="ECO:0000313" key="4">
    <source>
        <dbReference type="Proteomes" id="UP000770785"/>
    </source>
</evidence>
<keyword evidence="1" id="KW-0732">Signal</keyword>
<dbReference type="PROSITE" id="PS51257">
    <property type="entry name" value="PROKAR_LIPOPROTEIN"/>
    <property type="match status" value="1"/>
</dbReference>
<proteinExistence type="predicted"/>
<keyword evidence="4" id="KW-1185">Reference proteome</keyword>
<sequence>MLKQSVYLLAALLVFGFSACADESADPVLRLGSDVSIVEPSDGANYVITEDNLDTETLTFSWGAADFGVPTAINYTLEADLADNDFADPVNLVPTLTGTTASVGYKALNSLLINREIAAGTATSIEVRVRAVVGKVEDNNQSVSPPLSIVVTPFAAAQEFPKFFVPGAYQNWMPGSDEIGLLYSVEDNGIYQGFIFMGDGGEYKFAAQPDWNPVNYGDEGADGTLDLGSDQNILAPGTGFHYISIDVNDLTYTQQATSWGLIGNATATGWDNDTDLTYDESTGNLTITTDLTTGDDVGFKFRANDVWSNTTDLGDNGSDGSLEFEGSNLSVEEAGNYTITLILQQAIPTYTLVKN</sequence>
<gene>
    <name evidence="3" type="ORF">GGR27_001682</name>
</gene>
<comment type="caution">
    <text evidence="3">The sequence shown here is derived from an EMBL/GenBank/DDBJ whole genome shotgun (WGS) entry which is preliminary data.</text>
</comment>
<dbReference type="Proteomes" id="UP000770785">
    <property type="component" value="Unassembled WGS sequence"/>
</dbReference>